<accession>A0ABW9RPA3</accession>
<keyword evidence="2" id="KW-1185">Reference proteome</keyword>
<dbReference type="Gene3D" id="3.90.930.1">
    <property type="match status" value="1"/>
</dbReference>
<name>A0ABW9RPA3_9BACT</name>
<protein>
    <submittedName>
        <fullName evidence="1">DUF3352 domain-containing protein</fullName>
    </submittedName>
</protein>
<dbReference type="EMBL" id="SMLW01000546">
    <property type="protein sequence ID" value="MTI25846.1"/>
    <property type="molecule type" value="Genomic_DNA"/>
</dbReference>
<dbReference type="Proteomes" id="UP000798808">
    <property type="component" value="Unassembled WGS sequence"/>
</dbReference>
<gene>
    <name evidence="1" type="ORF">E1163_12900</name>
</gene>
<reference evidence="1 2" key="1">
    <citation type="submission" date="2019-02" db="EMBL/GenBank/DDBJ databases">
        <authorList>
            <person name="Goldberg S.R."/>
            <person name="Haltli B.A."/>
            <person name="Correa H."/>
            <person name="Russell K.G."/>
        </authorList>
    </citation>
    <scope>NUCLEOTIDE SEQUENCE [LARGE SCALE GENOMIC DNA]</scope>
    <source>
        <strain evidence="1 2">JCM 16186</strain>
    </source>
</reference>
<evidence type="ECO:0000313" key="2">
    <source>
        <dbReference type="Proteomes" id="UP000798808"/>
    </source>
</evidence>
<dbReference type="InterPro" id="IPR021787">
    <property type="entry name" value="DUF3352"/>
</dbReference>
<comment type="caution">
    <text evidence="1">The sequence shown here is derived from an EMBL/GenBank/DDBJ whole genome shotgun (WGS) entry which is preliminary data.</text>
</comment>
<dbReference type="SUPFAM" id="SSF82185">
    <property type="entry name" value="Histone H3 K4-specific methyltransferase SET7/9 N-terminal domain"/>
    <property type="match status" value="1"/>
</dbReference>
<evidence type="ECO:0000313" key="1">
    <source>
        <dbReference type="EMBL" id="MTI25846.1"/>
    </source>
</evidence>
<proteinExistence type="predicted"/>
<dbReference type="Pfam" id="PF11832">
    <property type="entry name" value="DUF3352"/>
    <property type="match status" value="1"/>
</dbReference>
<sequence length="654" mass="76420">MIIIAGSLFYFLYWSPVYRIKPLNLIPSQASFILASSRPIDSWKELSESDIWKHLKKNPQFAEITDNANYLDSLFLANEWLDFVGNKELLIAAHPVQDTYDYLYVMDLARASRLQNIKYYLQNIVDESYKITYRKYEGIEITELYDIHEKETLYLSFIENLLIISYSPTLVEAVIRQHLNPKQNDRYFLEITDQLGYKGLLRAYVNLNGFMEYLEQFALDNPSMDMIKTSLRYGGFALNLDDRRLELSGITNINDTVNSYLKALYSSGEGSHEFLKVIPESSPYFVSLGFKDFPSFVENLEATLKASPEQEKSYMENRDLVEGFLKIDLNEVFINWVDNEAVMLQASASSKTGISEYALLLKAKDIEQAKAGLDKIRQQIKKKTPVKVKSVTYKGHEIHYMAIKGFFKVFLGKLFDKFDKPYYSTIGNWVVFSNHPHTLKNIIDAVEDETTLYYNSDFQEHYEGLKENTSVFAYINMPDLFDDLRPLMELEDWRAMKKNREYITCFKHMSLQLSPQEGDIFHTGFYSSFEVPSATEKTERKALPAIVPKHEIPDKVLTWEETYEDALKEVDRIVIPDLSQDEYKAYYENGKLKYEIDLKNGWKHGRFESYFKNGNEQFKGRYKNDKKDGTWRVYDEQGDVITKIKYDEGLRQED</sequence>
<organism evidence="1 2">
    <name type="scientific">Fulvivirga kasyanovii</name>
    <dbReference type="NCBI Taxonomy" id="396812"/>
    <lineage>
        <taxon>Bacteria</taxon>
        <taxon>Pseudomonadati</taxon>
        <taxon>Bacteroidota</taxon>
        <taxon>Cytophagia</taxon>
        <taxon>Cytophagales</taxon>
        <taxon>Fulvivirgaceae</taxon>
        <taxon>Fulvivirga</taxon>
    </lineage>
</organism>